<dbReference type="EMBL" id="AYKW01000045">
    <property type="protein sequence ID" value="PIL26571.1"/>
    <property type="molecule type" value="Genomic_DNA"/>
</dbReference>
<keyword evidence="2" id="KW-1185">Reference proteome</keyword>
<dbReference type="Proteomes" id="UP000230002">
    <property type="component" value="Unassembled WGS sequence"/>
</dbReference>
<reference evidence="1 2" key="1">
    <citation type="journal article" date="2015" name="Sci. Rep.">
        <title>Chromosome-level genome map provides insights into diverse defense mechanisms in the medicinal fungus Ganoderma sinense.</title>
        <authorList>
            <person name="Zhu Y."/>
            <person name="Xu J."/>
            <person name="Sun C."/>
            <person name="Zhou S."/>
            <person name="Xu H."/>
            <person name="Nelson D.R."/>
            <person name="Qian J."/>
            <person name="Song J."/>
            <person name="Luo H."/>
            <person name="Xiang L."/>
            <person name="Li Y."/>
            <person name="Xu Z."/>
            <person name="Ji A."/>
            <person name="Wang L."/>
            <person name="Lu S."/>
            <person name="Hayward A."/>
            <person name="Sun W."/>
            <person name="Li X."/>
            <person name="Schwartz D.C."/>
            <person name="Wang Y."/>
            <person name="Chen S."/>
        </authorList>
    </citation>
    <scope>NUCLEOTIDE SEQUENCE [LARGE SCALE GENOMIC DNA]</scope>
    <source>
        <strain evidence="1 2">ZZ0214-1</strain>
    </source>
</reference>
<comment type="caution">
    <text evidence="1">The sequence shown here is derived from an EMBL/GenBank/DDBJ whole genome shotgun (WGS) entry which is preliminary data.</text>
</comment>
<protein>
    <submittedName>
        <fullName evidence="1">Uncharacterized protein</fullName>
    </submittedName>
</protein>
<dbReference type="PROSITE" id="PS51257">
    <property type="entry name" value="PROKAR_LIPOPROTEIN"/>
    <property type="match status" value="1"/>
</dbReference>
<name>A0A2G8RYH8_9APHY</name>
<gene>
    <name evidence="1" type="ORF">GSI_12329</name>
</gene>
<sequence>MHHRGTYGAPPAVRAIAIINHSLFSCGPFPAAPQSPLSCAIIFEYVRAPSRHVLGDLVGRSIVRSPPSLPRCAVRVFGLIVDNRSTDSRHAWTLYKNSSVGGRDVVMRFSRSSTKSEGQHAAAELGGAPARRERPCRACCV</sequence>
<proteinExistence type="predicted"/>
<accession>A0A2G8RYH8</accession>
<organism evidence="1 2">
    <name type="scientific">Ganoderma sinense ZZ0214-1</name>
    <dbReference type="NCBI Taxonomy" id="1077348"/>
    <lineage>
        <taxon>Eukaryota</taxon>
        <taxon>Fungi</taxon>
        <taxon>Dikarya</taxon>
        <taxon>Basidiomycota</taxon>
        <taxon>Agaricomycotina</taxon>
        <taxon>Agaricomycetes</taxon>
        <taxon>Polyporales</taxon>
        <taxon>Polyporaceae</taxon>
        <taxon>Ganoderma</taxon>
    </lineage>
</organism>
<evidence type="ECO:0000313" key="2">
    <source>
        <dbReference type="Proteomes" id="UP000230002"/>
    </source>
</evidence>
<dbReference type="AlphaFoldDB" id="A0A2G8RYH8"/>
<evidence type="ECO:0000313" key="1">
    <source>
        <dbReference type="EMBL" id="PIL26571.1"/>
    </source>
</evidence>